<proteinExistence type="predicted"/>
<dbReference type="Gene3D" id="3.30.1360.120">
    <property type="entry name" value="Probable tRNA modification gtpase trme, domain 1"/>
    <property type="match status" value="1"/>
</dbReference>
<protein>
    <submittedName>
        <fullName evidence="2">YgfZ-like folate-binding transferase</fullName>
    </submittedName>
</protein>
<evidence type="ECO:0000256" key="1">
    <source>
        <dbReference type="ARBA" id="ARBA00022946"/>
    </source>
</evidence>
<dbReference type="AlphaFoldDB" id="A0A5B8XEQ6"/>
<dbReference type="GO" id="GO:0016226">
    <property type="term" value="P:iron-sulfur cluster assembly"/>
    <property type="evidence" value="ECO:0007669"/>
    <property type="project" value="TreeGrafter"/>
</dbReference>
<keyword evidence="3" id="KW-1185">Reference proteome</keyword>
<gene>
    <name evidence="2" type="ORF">Deia_01004</name>
</gene>
<keyword evidence="1" id="KW-0809">Transit peptide</keyword>
<dbReference type="OrthoDB" id="9796287at2"/>
<keyword evidence="2" id="KW-0808">Transferase</keyword>
<dbReference type="PANTHER" id="PTHR22602">
    <property type="entry name" value="TRANSFERASE CAF17, MITOCHONDRIAL-RELATED"/>
    <property type="match status" value="1"/>
</dbReference>
<name>A0A5B8XEQ6_9RICK</name>
<dbReference type="Proteomes" id="UP000321934">
    <property type="component" value="Chromosome"/>
</dbReference>
<dbReference type="SUPFAM" id="SSF103025">
    <property type="entry name" value="Folate-binding domain"/>
    <property type="match status" value="1"/>
</dbReference>
<accession>A0A5B8XEQ6</accession>
<evidence type="ECO:0000313" key="3">
    <source>
        <dbReference type="Proteomes" id="UP000321934"/>
    </source>
</evidence>
<organism evidence="2 3">
    <name type="scientific">Candidatus Deianiraea vastatrix</name>
    <dbReference type="NCBI Taxonomy" id="2163644"/>
    <lineage>
        <taxon>Bacteria</taxon>
        <taxon>Pseudomonadati</taxon>
        <taxon>Pseudomonadota</taxon>
        <taxon>Alphaproteobacteria</taxon>
        <taxon>Rickettsiales</taxon>
        <taxon>Candidatus Deianiraeaceae</taxon>
        <taxon>Candidatus Deianiraea</taxon>
    </lineage>
</organism>
<dbReference type="InterPro" id="IPR017703">
    <property type="entry name" value="YgfZ/GCV_T_CS"/>
</dbReference>
<dbReference type="InterPro" id="IPR027266">
    <property type="entry name" value="TrmE/GcvT-like"/>
</dbReference>
<reference evidence="2 3" key="1">
    <citation type="journal article" date="2019" name="ISME J.">
        <title>Deianiraea, an extracellular bacterium associated with the ciliate Paramecium, suggests an alternative scenario for the evolution of Rickettsiales.</title>
        <authorList>
            <person name="Castelli M."/>
            <person name="Sabaneyeva E."/>
            <person name="Lanzoni O."/>
            <person name="Lebedeva N."/>
            <person name="Floriano A.M."/>
            <person name="Gaiarsa S."/>
            <person name="Benken K."/>
            <person name="Modeo L."/>
            <person name="Bandi C."/>
            <person name="Potekhin A."/>
            <person name="Sassera D."/>
            <person name="Petroni G."/>
        </authorList>
    </citation>
    <scope>NUCLEOTIDE SEQUENCE [LARGE SCALE GENOMIC DNA]</scope>
    <source>
        <strain evidence="2">CyL4-1</strain>
    </source>
</reference>
<dbReference type="PANTHER" id="PTHR22602:SF0">
    <property type="entry name" value="TRANSFERASE CAF17, MITOCHONDRIAL-RELATED"/>
    <property type="match status" value="1"/>
</dbReference>
<dbReference type="EMBL" id="CP029077">
    <property type="protein sequence ID" value="QED23788.1"/>
    <property type="molecule type" value="Genomic_DNA"/>
</dbReference>
<dbReference type="RefSeq" id="WP_146821160.1">
    <property type="nucleotide sequence ID" value="NZ_CP029077.1"/>
</dbReference>
<dbReference type="InterPro" id="IPR045179">
    <property type="entry name" value="YgfZ/GcvT"/>
</dbReference>
<evidence type="ECO:0000313" key="2">
    <source>
        <dbReference type="EMBL" id="QED23788.1"/>
    </source>
</evidence>
<sequence length="221" mass="25775">MKYLLTNRKIIQITGDDILGFLQGLITNDVKLLEKQNGFYSAMLTPNGRFLYDFFVISKNNEIFIDIADIFADSFIQTLTKYKLRRKIDFIKTSFNVISSPEKSDFSFQDNRFKSEIYRNIGNYEGREQNDEYNSFLIQNLIVDGRFIPQEKGIILEYDFEKLNGVSFEKGCYLGQELIQRTKRIGQIRKKIAMVKHSDNLDFITSDGSFAIVFEKDDRLG</sequence>
<dbReference type="GO" id="GO:0016740">
    <property type="term" value="F:transferase activity"/>
    <property type="evidence" value="ECO:0007669"/>
    <property type="project" value="UniProtKB-KW"/>
</dbReference>
<dbReference type="NCBIfam" id="TIGR03317">
    <property type="entry name" value="ygfZ_signature"/>
    <property type="match status" value="1"/>
</dbReference>
<dbReference type="Gene3D" id="2.40.30.160">
    <property type="match status" value="1"/>
</dbReference>